<name>A0A813IV50_POLGL</name>
<feature type="region of interest" description="Disordered" evidence="2">
    <location>
        <begin position="210"/>
        <end position="248"/>
    </location>
</feature>
<dbReference type="NCBIfam" id="TIGR00756">
    <property type="entry name" value="PPR"/>
    <property type="match status" value="2"/>
</dbReference>
<dbReference type="AlphaFoldDB" id="A0A813IV50"/>
<organism evidence="3 4">
    <name type="scientific">Polarella glacialis</name>
    <name type="common">Dinoflagellate</name>
    <dbReference type="NCBI Taxonomy" id="89957"/>
    <lineage>
        <taxon>Eukaryota</taxon>
        <taxon>Sar</taxon>
        <taxon>Alveolata</taxon>
        <taxon>Dinophyceae</taxon>
        <taxon>Suessiales</taxon>
        <taxon>Suessiaceae</taxon>
        <taxon>Polarella</taxon>
    </lineage>
</organism>
<dbReference type="InterPro" id="IPR011990">
    <property type="entry name" value="TPR-like_helical_dom_sf"/>
</dbReference>
<accession>A0A813IV50</accession>
<dbReference type="Pfam" id="PF01535">
    <property type="entry name" value="PPR"/>
    <property type="match status" value="1"/>
</dbReference>
<evidence type="ECO:0000313" key="3">
    <source>
        <dbReference type="EMBL" id="CAE8657063.1"/>
    </source>
</evidence>
<evidence type="ECO:0008006" key="5">
    <source>
        <dbReference type="Google" id="ProtNLM"/>
    </source>
</evidence>
<dbReference type="PANTHER" id="PTHR47936">
    <property type="entry name" value="PPR_LONG DOMAIN-CONTAINING PROTEIN"/>
    <property type="match status" value="1"/>
</dbReference>
<evidence type="ECO:0000256" key="1">
    <source>
        <dbReference type="ARBA" id="ARBA00022737"/>
    </source>
</evidence>
<proteinExistence type="predicted"/>
<evidence type="ECO:0000313" key="4">
    <source>
        <dbReference type="Proteomes" id="UP000626109"/>
    </source>
</evidence>
<feature type="compositionally biased region" description="Low complexity" evidence="2">
    <location>
        <begin position="210"/>
        <end position="247"/>
    </location>
</feature>
<evidence type="ECO:0000256" key="2">
    <source>
        <dbReference type="SAM" id="MobiDB-lite"/>
    </source>
</evidence>
<dbReference type="InterPro" id="IPR002885">
    <property type="entry name" value="PPR_rpt"/>
</dbReference>
<comment type="caution">
    <text evidence="3">The sequence shown here is derived from an EMBL/GenBank/DDBJ whole genome shotgun (WGS) entry which is preliminary data.</text>
</comment>
<dbReference type="EMBL" id="CAJNNW010014862">
    <property type="protein sequence ID" value="CAE8657063.1"/>
    <property type="molecule type" value="Genomic_DNA"/>
</dbReference>
<sequence>MIVAACRSPFQASPKKVLLKRWHAAVAHRAAGRPDQCTAIVDLARRQLWSEALLDLHGLLRRNLSPAAVCYNSVMSACSKKQRWAVAIEVLDLARRNLVDNSNNIGKLGTVACNIAMTACGRGACWEGAWALLAEMRRDAIHLDTAACNAAVTALGRGGQWQLSLFVFNEMDKQDDWPSPDVISYNAVLSALMHARWPLALALLQQLRSNSNNNNNHNNNNNNNNNNSNNNSNSNNNNNNSNKNNNNCTRRALRPDIASFGACLHALSVGQQWARCLALLSELQRSSSELRLRPDLAAFGSSIASCQGAQWPWALLLLGSIRKSLLRADSAAFGATISACASGLRWQRALLLLGDMRQLRLR</sequence>
<dbReference type="Gene3D" id="1.25.40.10">
    <property type="entry name" value="Tetratricopeptide repeat domain"/>
    <property type="match status" value="2"/>
</dbReference>
<gene>
    <name evidence="3" type="ORF">PGLA2088_LOCUS12572</name>
</gene>
<dbReference type="PANTHER" id="PTHR47936:SF1">
    <property type="entry name" value="PENTATRICOPEPTIDE REPEAT-CONTAINING PROTEIN GUN1, CHLOROPLASTIC"/>
    <property type="match status" value="1"/>
</dbReference>
<keyword evidence="1" id="KW-0677">Repeat</keyword>
<reference evidence="3" key="1">
    <citation type="submission" date="2021-02" db="EMBL/GenBank/DDBJ databases">
        <authorList>
            <person name="Dougan E. K."/>
            <person name="Rhodes N."/>
            <person name="Thang M."/>
            <person name="Chan C."/>
        </authorList>
    </citation>
    <scope>NUCLEOTIDE SEQUENCE</scope>
</reference>
<feature type="non-terminal residue" evidence="3">
    <location>
        <position position="362"/>
    </location>
</feature>
<dbReference type="Proteomes" id="UP000626109">
    <property type="component" value="Unassembled WGS sequence"/>
</dbReference>
<protein>
    <recommendedName>
        <fullName evidence="5">Pentatricopeptide repeat-containing protein, chloroplastic</fullName>
    </recommendedName>
</protein>
<dbReference type="Pfam" id="PF13812">
    <property type="entry name" value="PPR_3"/>
    <property type="match status" value="1"/>
</dbReference>